<dbReference type="Gene3D" id="3.30.565.10">
    <property type="entry name" value="Histidine kinase-like ATPase, C-terminal domain"/>
    <property type="match status" value="1"/>
</dbReference>
<dbReference type="EMBL" id="JHEG02000048">
    <property type="protein sequence ID" value="KIE10235.1"/>
    <property type="molecule type" value="Genomic_DNA"/>
</dbReference>
<sequence>MPLVVKKVSLRLLLVVPFVVQIFAAVGLTGYLSLYNGQKAVNNLAMRLCNEVSGRIHQHLDSYMKAPQILSHTYADAFDLGLLAPQDLEKLQRFFARQIQLYKVGYILFGSTKGEFASAGRSAYDNRINIDEISQKRHGNRGIYTYATDEKGNRAKLIEYVKNYAFQQEAWYAQTTQLRKPLWSAIYQWETQPYPLSISATHPVVDKNKNLIGVIAVEQRLSQISNFLRLLKVSPSGKTFILERNGLLVANSSTEQPFTVVNGKPQRLKGIYSHDYLIQATTKYLTQHFGEMGKIKNSQQFNLMLNQKRQFVLVTPWRDDLGLDWLVVVVVPETDFMEQIHANTRTTILLCLGALILAVILGIYTSHWITVPVLRLTEASTAISNGCLEQKVVNSRVHEIGVLANTFNLMAVQLSSAFTDLAKTNKELENANSELENRVQKRTEELTQALHNLKQAQAQLVQSEKMSSLGQMVAGIAHEINNPLSFIYGNITYVSQYLQTLITTLNLYQKHYPQPDSEIQEFLEDNDLEFLQEDFPKLLNSMKEGTKRINNIVLSLRIFSRLDEAELKPVDLHTGVDSALLLLEHKLKYNALLKSEIRILKMYGQLPKVECNSGQINQVFFSILNNAIDALERGCRKEFFPPQIQIMTEVAQDNCVLIRIRDNGCGMRPEVLSKIFDPFYTTKPVGKGTGLGLSICYQIVVEKHRGQLSCMSSPGEGTEFAIAIPIQQS</sequence>
<dbReference type="Pfam" id="PF02518">
    <property type="entry name" value="HATPase_c"/>
    <property type="match status" value="1"/>
</dbReference>
<keyword evidence="7" id="KW-0902">Two-component regulatory system</keyword>
<dbReference type="GO" id="GO:0016020">
    <property type="term" value="C:membrane"/>
    <property type="evidence" value="ECO:0007669"/>
    <property type="project" value="UniProtKB-SubCell"/>
</dbReference>
<dbReference type="Proteomes" id="UP000029738">
    <property type="component" value="Unassembled WGS sequence"/>
</dbReference>
<dbReference type="OrthoDB" id="9772100at2"/>
<dbReference type="Pfam" id="PF00672">
    <property type="entry name" value="HAMP"/>
    <property type="match status" value="1"/>
</dbReference>
<evidence type="ECO:0000256" key="5">
    <source>
        <dbReference type="ARBA" id="ARBA00022679"/>
    </source>
</evidence>
<dbReference type="Gene3D" id="1.10.287.130">
    <property type="match status" value="1"/>
</dbReference>
<dbReference type="PROSITE" id="PS50885">
    <property type="entry name" value="HAMP"/>
    <property type="match status" value="1"/>
</dbReference>
<keyword evidence="9" id="KW-0812">Transmembrane</keyword>
<keyword evidence="14" id="KW-1185">Reference proteome</keyword>
<keyword evidence="6" id="KW-0418">Kinase</keyword>
<dbReference type="GO" id="GO:0000155">
    <property type="term" value="F:phosphorelay sensor kinase activity"/>
    <property type="evidence" value="ECO:0007669"/>
    <property type="project" value="InterPro"/>
</dbReference>
<organism evidence="13">
    <name type="scientific">Tolypothrix bouteillei VB521301</name>
    <dbReference type="NCBI Taxonomy" id="1479485"/>
    <lineage>
        <taxon>Bacteria</taxon>
        <taxon>Bacillati</taxon>
        <taxon>Cyanobacteriota</taxon>
        <taxon>Cyanophyceae</taxon>
        <taxon>Nostocales</taxon>
        <taxon>Tolypothrichaceae</taxon>
        <taxon>Tolypothrix</taxon>
    </lineage>
</organism>
<evidence type="ECO:0000256" key="6">
    <source>
        <dbReference type="ARBA" id="ARBA00022777"/>
    </source>
</evidence>
<evidence type="ECO:0000256" key="9">
    <source>
        <dbReference type="SAM" id="Phobius"/>
    </source>
</evidence>
<name>A0A0C1RDB1_9CYAN</name>
<dbReference type="PRINTS" id="PR00344">
    <property type="entry name" value="BCTRLSENSOR"/>
</dbReference>
<reference evidence="12" key="2">
    <citation type="submission" date="2019-11" db="EMBL/GenBank/DDBJ databases">
        <title>Improved Assembly of Tolypothrix boutellei genome.</title>
        <authorList>
            <person name="Sarangi A.N."/>
            <person name="Mukherjee M."/>
            <person name="Ghosh S."/>
            <person name="Singh D."/>
            <person name="Das A."/>
            <person name="Kant S."/>
            <person name="Prusty A."/>
            <person name="Tripathy S."/>
        </authorList>
    </citation>
    <scope>NUCLEOTIDE SEQUENCE</scope>
    <source>
        <strain evidence="12">VB521301</strain>
    </source>
</reference>
<dbReference type="SMART" id="SM00388">
    <property type="entry name" value="HisKA"/>
    <property type="match status" value="1"/>
</dbReference>
<feature type="coiled-coil region" evidence="8">
    <location>
        <begin position="414"/>
        <end position="466"/>
    </location>
</feature>
<proteinExistence type="predicted"/>
<dbReference type="InterPro" id="IPR003594">
    <property type="entry name" value="HATPase_dom"/>
</dbReference>
<evidence type="ECO:0000256" key="7">
    <source>
        <dbReference type="ARBA" id="ARBA00023012"/>
    </source>
</evidence>
<gene>
    <name evidence="13" type="ORF">DA73_0216670</name>
    <name evidence="12" type="ORF">DA73_0400012360</name>
</gene>
<dbReference type="CDD" id="cd06225">
    <property type="entry name" value="HAMP"/>
    <property type="match status" value="1"/>
</dbReference>
<dbReference type="InterPro" id="IPR036890">
    <property type="entry name" value="HATPase_C_sf"/>
</dbReference>
<dbReference type="CDD" id="cd00082">
    <property type="entry name" value="HisKA"/>
    <property type="match status" value="1"/>
</dbReference>
<evidence type="ECO:0000259" key="10">
    <source>
        <dbReference type="PROSITE" id="PS50109"/>
    </source>
</evidence>
<dbReference type="EC" id="2.7.13.3" evidence="3"/>
<dbReference type="PANTHER" id="PTHR43065:SF50">
    <property type="entry name" value="HISTIDINE KINASE"/>
    <property type="match status" value="1"/>
</dbReference>
<evidence type="ECO:0000256" key="4">
    <source>
        <dbReference type="ARBA" id="ARBA00022553"/>
    </source>
</evidence>
<feature type="transmembrane region" description="Helical" evidence="9">
    <location>
        <begin position="12"/>
        <end position="34"/>
    </location>
</feature>
<dbReference type="InterPro" id="IPR004358">
    <property type="entry name" value="Sig_transdc_His_kin-like_C"/>
</dbReference>
<accession>A0A0C1RDB1</accession>
<dbReference type="Gene3D" id="3.30.450.20">
    <property type="entry name" value="PAS domain"/>
    <property type="match status" value="1"/>
</dbReference>
<evidence type="ECO:0000259" key="11">
    <source>
        <dbReference type="PROSITE" id="PS50885"/>
    </source>
</evidence>
<feature type="domain" description="HAMP" evidence="11">
    <location>
        <begin position="367"/>
        <end position="419"/>
    </location>
</feature>
<keyword evidence="4" id="KW-0597">Phosphoprotein</keyword>
<dbReference type="InterPro" id="IPR005467">
    <property type="entry name" value="His_kinase_dom"/>
</dbReference>
<feature type="transmembrane region" description="Helical" evidence="9">
    <location>
        <begin position="347"/>
        <end position="369"/>
    </location>
</feature>
<protein>
    <recommendedName>
        <fullName evidence="3">histidine kinase</fullName>
        <ecNumber evidence="3">2.7.13.3</ecNumber>
    </recommendedName>
</protein>
<dbReference type="SMART" id="SM00304">
    <property type="entry name" value="HAMP"/>
    <property type="match status" value="1"/>
</dbReference>
<comment type="caution">
    <text evidence="13">The sequence shown here is derived from an EMBL/GenBank/DDBJ whole genome shotgun (WGS) entry which is preliminary data.</text>
</comment>
<dbReference type="AlphaFoldDB" id="A0A0C1RDB1"/>
<evidence type="ECO:0000256" key="1">
    <source>
        <dbReference type="ARBA" id="ARBA00000085"/>
    </source>
</evidence>
<keyword evidence="9" id="KW-0472">Membrane</keyword>
<dbReference type="Pfam" id="PF00512">
    <property type="entry name" value="HisKA"/>
    <property type="match status" value="1"/>
</dbReference>
<feature type="domain" description="Histidine kinase" evidence="10">
    <location>
        <begin position="475"/>
        <end position="728"/>
    </location>
</feature>
<reference evidence="13" key="1">
    <citation type="journal article" date="2015" name="Genome Announc.">
        <title>Draft Genome Sequence of Tolypothrix boutellei Strain VB521301.</title>
        <authorList>
            <person name="Chandrababunaidu M.M."/>
            <person name="Singh D."/>
            <person name="Sen D."/>
            <person name="Bhan S."/>
            <person name="Das S."/>
            <person name="Gupta A."/>
            <person name="Adhikary S.P."/>
            <person name="Tripathy S."/>
        </authorList>
    </citation>
    <scope>NUCLEOTIDE SEQUENCE</scope>
    <source>
        <strain evidence="13">VB521301</strain>
    </source>
</reference>
<dbReference type="Pfam" id="PF22673">
    <property type="entry name" value="MCP-like_PDC_1"/>
    <property type="match status" value="1"/>
</dbReference>
<dbReference type="EMBL" id="JHEG04000001">
    <property type="protein sequence ID" value="KAF3886176.1"/>
    <property type="molecule type" value="Genomic_DNA"/>
</dbReference>
<dbReference type="InterPro" id="IPR036097">
    <property type="entry name" value="HisK_dim/P_sf"/>
</dbReference>
<dbReference type="SUPFAM" id="SSF158472">
    <property type="entry name" value="HAMP domain-like"/>
    <property type="match status" value="1"/>
</dbReference>
<dbReference type="SUPFAM" id="SSF47384">
    <property type="entry name" value="Homodimeric domain of signal transducing histidine kinase"/>
    <property type="match status" value="1"/>
</dbReference>
<dbReference type="Gene3D" id="6.10.340.10">
    <property type="match status" value="1"/>
</dbReference>
<comment type="catalytic activity">
    <reaction evidence="1">
        <text>ATP + protein L-histidine = ADP + protein N-phospho-L-histidine.</text>
        <dbReference type="EC" id="2.7.13.3"/>
    </reaction>
</comment>
<dbReference type="STRING" id="1479485.DA73_0216670"/>
<evidence type="ECO:0000256" key="3">
    <source>
        <dbReference type="ARBA" id="ARBA00012438"/>
    </source>
</evidence>
<keyword evidence="9" id="KW-1133">Transmembrane helix</keyword>
<evidence type="ECO:0000256" key="2">
    <source>
        <dbReference type="ARBA" id="ARBA00004370"/>
    </source>
</evidence>
<dbReference type="PANTHER" id="PTHR43065">
    <property type="entry name" value="SENSOR HISTIDINE KINASE"/>
    <property type="match status" value="1"/>
</dbReference>
<keyword evidence="8" id="KW-0175">Coiled coil</keyword>
<evidence type="ECO:0000256" key="8">
    <source>
        <dbReference type="SAM" id="Coils"/>
    </source>
</evidence>
<dbReference type="RefSeq" id="WP_038078848.1">
    <property type="nucleotide sequence ID" value="NZ_JHEG04000001.1"/>
</dbReference>
<dbReference type="InterPro" id="IPR003660">
    <property type="entry name" value="HAMP_dom"/>
</dbReference>
<keyword evidence="5" id="KW-0808">Transferase</keyword>
<evidence type="ECO:0000313" key="14">
    <source>
        <dbReference type="Proteomes" id="UP000029738"/>
    </source>
</evidence>
<dbReference type="InterPro" id="IPR003661">
    <property type="entry name" value="HisK_dim/P_dom"/>
</dbReference>
<comment type="subcellular location">
    <subcellularLocation>
        <location evidence="2">Membrane</location>
    </subcellularLocation>
</comment>
<dbReference type="SUPFAM" id="SSF55874">
    <property type="entry name" value="ATPase domain of HSP90 chaperone/DNA topoisomerase II/histidine kinase"/>
    <property type="match status" value="1"/>
</dbReference>
<evidence type="ECO:0000313" key="13">
    <source>
        <dbReference type="EMBL" id="KIE10235.1"/>
    </source>
</evidence>
<evidence type="ECO:0000313" key="12">
    <source>
        <dbReference type="EMBL" id="KAF3886176.1"/>
    </source>
</evidence>
<dbReference type="SMART" id="SM00387">
    <property type="entry name" value="HATPase_c"/>
    <property type="match status" value="1"/>
</dbReference>
<dbReference type="PROSITE" id="PS50109">
    <property type="entry name" value="HIS_KIN"/>
    <property type="match status" value="1"/>
</dbReference>